<dbReference type="InterPro" id="IPR036324">
    <property type="entry name" value="Mn/Fe_SOD_N_sf"/>
</dbReference>
<evidence type="ECO:0000256" key="2">
    <source>
        <dbReference type="ARBA" id="ARBA00022630"/>
    </source>
</evidence>
<dbReference type="InterPro" id="IPR016156">
    <property type="entry name" value="FAD/NAD-linked_Rdtase_dimer_sf"/>
</dbReference>
<evidence type="ECO:0000256" key="4">
    <source>
        <dbReference type="PIRSR" id="PIRSR000350-2"/>
    </source>
</evidence>
<gene>
    <name evidence="9" type="ORF">DU505_07540</name>
</gene>
<evidence type="ECO:0000313" key="10">
    <source>
        <dbReference type="Proteomes" id="UP000252405"/>
    </source>
</evidence>
<dbReference type="PRINTS" id="PR00368">
    <property type="entry name" value="FADPNR"/>
</dbReference>
<dbReference type="AlphaFoldDB" id="A0A368TZC1"/>
<evidence type="ECO:0000313" key="9">
    <source>
        <dbReference type="EMBL" id="RCV90098.1"/>
    </source>
</evidence>
<dbReference type="SUPFAM" id="SSF55424">
    <property type="entry name" value="FAD/NAD-linked reductases, dimerisation (C-terminal) domain"/>
    <property type="match status" value="1"/>
</dbReference>
<evidence type="ECO:0000259" key="7">
    <source>
        <dbReference type="Pfam" id="PF02852"/>
    </source>
</evidence>
<evidence type="ECO:0000256" key="5">
    <source>
        <dbReference type="PIRSR" id="PIRSR000350-3"/>
    </source>
</evidence>
<evidence type="ECO:0000256" key="3">
    <source>
        <dbReference type="ARBA" id="ARBA00022827"/>
    </source>
</evidence>
<feature type="binding site" evidence="5">
    <location>
        <position position="326"/>
    </location>
    <ligand>
        <name>FAD</name>
        <dbReference type="ChEBI" id="CHEBI:57692"/>
    </ligand>
</feature>
<feature type="domain" description="Pyridine nucleotide-disulphide oxidoreductase dimerisation" evidence="7">
    <location>
        <begin position="364"/>
        <end position="472"/>
    </location>
</feature>
<dbReference type="InterPro" id="IPR036188">
    <property type="entry name" value="FAD/NAD-bd_sf"/>
</dbReference>
<evidence type="ECO:0000256" key="6">
    <source>
        <dbReference type="PIRSR" id="PIRSR000350-4"/>
    </source>
</evidence>
<proteinExistence type="inferred from homology"/>
<comment type="cofactor">
    <cofactor evidence="5">
        <name>FAD</name>
        <dbReference type="ChEBI" id="CHEBI:57692"/>
    </cofactor>
    <text evidence="5">Binds 1 FAD per subunit.</text>
</comment>
<dbReference type="EC" id="1.8.1.4" evidence="9"/>
<sequence>MEAREVDVAIIGAGSAGLSAWHAAHKHRESVVLIEGGAFGTTCARVGCMPSKLLIAAADAAQHARDAGGFGVRTGPVEVDGRAVMARLKHERDGFVGHVLESMKRIDAADLITGHARFGAPHILIVGDSLRIEARTIVIATGSRTSWPKQFEAAGDRLIVNDDIFEWDTLPESVVVFGPGIIGLEMGQALHRLGVRVRIFGKSGSLGSFEDPALKEYADRTFNDELYVDPAAEVEAIERDGEQVVVTFLERHTGKRLVERFDYLLAATGRRPNVDRLDLENAGLALDEDGVPFYNRFTMQCRNDNERSDNERNDKESGSHVFIAGDANQELPLLHEAITQGRIAGDNAGRYPERRAGLRNTPLSIVFTEPQMATVGLRRAVLEQRLGGCDRIAVGEATFDNQGRATVLRQNRGLMRLYAEHGSGQFLGGELFGPQMEHIAHLLAWALEQRMGVNQMLDMPFYHPVLEEGLRSALRNLSANLQQGPAIEERCMEHGPGD</sequence>
<dbReference type="Pfam" id="PF07992">
    <property type="entry name" value="Pyr_redox_2"/>
    <property type="match status" value="1"/>
</dbReference>
<dbReference type="Proteomes" id="UP000252405">
    <property type="component" value="Unassembled WGS sequence"/>
</dbReference>
<dbReference type="PANTHER" id="PTHR43014">
    <property type="entry name" value="MERCURIC REDUCTASE"/>
    <property type="match status" value="1"/>
</dbReference>
<dbReference type="Gene3D" id="1.10.287.990">
    <property type="entry name" value="Fe,Mn superoxide dismutase (SOD) domain"/>
    <property type="match status" value="1"/>
</dbReference>
<dbReference type="PANTHER" id="PTHR43014:SF4">
    <property type="entry name" value="PYRIDINE NUCLEOTIDE-DISULFIDE OXIDOREDUCTASE RCLA-RELATED"/>
    <property type="match status" value="1"/>
</dbReference>
<feature type="domain" description="FAD/NAD(P)-binding" evidence="8">
    <location>
        <begin position="7"/>
        <end position="341"/>
    </location>
</feature>
<keyword evidence="3 5" id="KW-0274">FAD</keyword>
<evidence type="ECO:0000259" key="8">
    <source>
        <dbReference type="Pfam" id="PF07992"/>
    </source>
</evidence>
<dbReference type="InterPro" id="IPR004099">
    <property type="entry name" value="Pyr_nucl-diS_OxRdtase_dimer"/>
</dbReference>
<protein>
    <submittedName>
        <fullName evidence="9">Dihydrolipoyl dehydrogenase</fullName>
        <ecNumber evidence="9">1.8.1.4</ecNumber>
    </submittedName>
</protein>
<dbReference type="GO" id="GO:0003955">
    <property type="term" value="F:NAD(P)H dehydrogenase (quinone) activity"/>
    <property type="evidence" value="ECO:0007669"/>
    <property type="project" value="TreeGrafter"/>
</dbReference>
<dbReference type="SUPFAM" id="SSF51905">
    <property type="entry name" value="FAD/NAD(P)-binding domain"/>
    <property type="match status" value="1"/>
</dbReference>
<keyword evidence="5" id="KW-0520">NAD</keyword>
<dbReference type="InterPro" id="IPR001100">
    <property type="entry name" value="Pyr_nuc-diS_OxRdtase"/>
</dbReference>
<comment type="caution">
    <text evidence="9">The sequence shown here is derived from an EMBL/GenBank/DDBJ whole genome shotgun (WGS) entry which is preliminary data.</text>
</comment>
<dbReference type="InterPro" id="IPR023753">
    <property type="entry name" value="FAD/NAD-binding_dom"/>
</dbReference>
<feature type="binding site" evidence="5">
    <location>
        <position position="52"/>
    </location>
    <ligand>
        <name>FAD</name>
        <dbReference type="ChEBI" id="CHEBI:57692"/>
    </ligand>
</feature>
<dbReference type="Gene3D" id="3.50.50.60">
    <property type="entry name" value="FAD/NAD(P)-binding domain"/>
    <property type="match status" value="3"/>
</dbReference>
<dbReference type="PRINTS" id="PR00411">
    <property type="entry name" value="PNDRDTASEI"/>
</dbReference>
<reference evidence="9 10" key="1">
    <citation type="submission" date="2018-07" db="EMBL/GenBank/DDBJ databases">
        <title>Halomonas montanilacus sp. nov., isolated from Lake Pengyan on Tibetan Plateau.</title>
        <authorList>
            <person name="Lu H."/>
            <person name="Xing P."/>
            <person name="Wu Q."/>
        </authorList>
    </citation>
    <scope>NUCLEOTIDE SEQUENCE [LARGE SCALE GENOMIC DNA]</scope>
    <source>
        <strain evidence="9 10">PYC7W</strain>
    </source>
</reference>
<feature type="binding site" evidence="5">
    <location>
        <begin position="141"/>
        <end position="143"/>
    </location>
    <ligand>
        <name>FAD</name>
        <dbReference type="ChEBI" id="CHEBI:57692"/>
    </ligand>
</feature>
<keyword evidence="5" id="KW-0547">Nucleotide-binding</keyword>
<organism evidence="9 10">
    <name type="scientific">Billgrantia montanilacus</name>
    <dbReference type="NCBI Taxonomy" id="2282305"/>
    <lineage>
        <taxon>Bacteria</taxon>
        <taxon>Pseudomonadati</taxon>
        <taxon>Pseudomonadota</taxon>
        <taxon>Gammaproteobacteria</taxon>
        <taxon>Oceanospirillales</taxon>
        <taxon>Halomonadaceae</taxon>
        <taxon>Billgrantia</taxon>
    </lineage>
</organism>
<keyword evidence="9" id="KW-0560">Oxidoreductase</keyword>
<dbReference type="GO" id="GO:0004148">
    <property type="term" value="F:dihydrolipoyl dehydrogenase (NADH) activity"/>
    <property type="evidence" value="ECO:0007669"/>
    <property type="project" value="UniProtKB-EC"/>
</dbReference>
<feature type="binding site" evidence="5">
    <location>
        <position position="269"/>
    </location>
    <ligand>
        <name>NAD(+)</name>
        <dbReference type="ChEBI" id="CHEBI:57540"/>
    </ligand>
</feature>
<dbReference type="GO" id="GO:0050660">
    <property type="term" value="F:flavin adenine dinucleotide binding"/>
    <property type="evidence" value="ECO:0007669"/>
    <property type="project" value="TreeGrafter"/>
</dbReference>
<dbReference type="Pfam" id="PF02852">
    <property type="entry name" value="Pyr_redox_dim"/>
    <property type="match status" value="1"/>
</dbReference>
<dbReference type="RefSeq" id="WP_114478385.1">
    <property type="nucleotide sequence ID" value="NZ_QPII01000004.1"/>
</dbReference>
<dbReference type="NCBIfam" id="NF004939">
    <property type="entry name" value="PRK06292.1-1"/>
    <property type="match status" value="1"/>
</dbReference>
<feature type="binding site" evidence="5">
    <location>
        <begin position="178"/>
        <end position="185"/>
    </location>
    <ligand>
        <name>NAD(+)</name>
        <dbReference type="ChEBI" id="CHEBI:57540"/>
    </ligand>
</feature>
<name>A0A368TZC1_9GAMM</name>
<keyword evidence="2" id="KW-0285">Flavoprotein</keyword>
<comment type="similarity">
    <text evidence="1">Belongs to the class-I pyridine nucleotide-disulfide oxidoreductase family.</text>
</comment>
<dbReference type="PIRSF" id="PIRSF000350">
    <property type="entry name" value="Mercury_reductase_MerA"/>
    <property type="match status" value="1"/>
</dbReference>
<dbReference type="OrthoDB" id="9800167at2"/>
<dbReference type="Gene3D" id="3.30.390.30">
    <property type="match status" value="1"/>
</dbReference>
<feature type="disulfide bond" description="Redox-active" evidence="6">
    <location>
        <begin position="43"/>
        <end position="48"/>
    </location>
</feature>
<evidence type="ECO:0000256" key="1">
    <source>
        <dbReference type="ARBA" id="ARBA00007532"/>
    </source>
</evidence>
<accession>A0A368TZC1</accession>
<dbReference type="EMBL" id="QPII01000004">
    <property type="protein sequence ID" value="RCV90098.1"/>
    <property type="molecule type" value="Genomic_DNA"/>
</dbReference>
<feature type="active site" description="Proton acceptor" evidence="4">
    <location>
        <position position="463"/>
    </location>
</feature>
<keyword evidence="10" id="KW-1185">Reference proteome</keyword>